<dbReference type="PROSITE" id="PS00742">
    <property type="entry name" value="PEP_ENZYMES_2"/>
    <property type="match status" value="1"/>
</dbReference>
<feature type="binding site" evidence="19">
    <location>
        <position position="449"/>
    </location>
    <ligand>
        <name>Mg(2+)</name>
        <dbReference type="ChEBI" id="CHEBI:18420"/>
    </ligand>
</feature>
<dbReference type="OrthoDB" id="23397at2157"/>
<dbReference type="PIRSF" id="PIRSF000732">
    <property type="entry name" value="PTS_enzyme_I"/>
    <property type="match status" value="1"/>
</dbReference>
<keyword evidence="15 19" id="KW-0460">Magnesium</keyword>
<dbReference type="GO" id="GO:0009401">
    <property type="term" value="P:phosphoenolpyruvate-dependent sugar phosphotransferase system"/>
    <property type="evidence" value="ECO:0007669"/>
    <property type="project" value="UniProtKB-KW"/>
</dbReference>
<dbReference type="Pfam" id="PF02896">
    <property type="entry name" value="PEP-utilizers_C"/>
    <property type="match status" value="1"/>
</dbReference>
<dbReference type="GO" id="GO:0005737">
    <property type="term" value="C:cytoplasm"/>
    <property type="evidence" value="ECO:0007669"/>
    <property type="project" value="UniProtKB-SubCell"/>
</dbReference>
<evidence type="ECO:0000259" key="22">
    <source>
        <dbReference type="Pfam" id="PF00391"/>
    </source>
</evidence>
<evidence type="ECO:0000313" key="26">
    <source>
        <dbReference type="Proteomes" id="UP000186914"/>
    </source>
</evidence>
<evidence type="ECO:0000256" key="14">
    <source>
        <dbReference type="ARBA" id="ARBA00022777"/>
    </source>
</evidence>
<evidence type="ECO:0000256" key="16">
    <source>
        <dbReference type="ARBA" id="ARBA00033235"/>
    </source>
</evidence>
<evidence type="ECO:0000256" key="3">
    <source>
        <dbReference type="ARBA" id="ARBA00002728"/>
    </source>
</evidence>
<keyword evidence="13 19" id="KW-0479">Metal-binding</keyword>
<keyword evidence="20" id="KW-0175">Coiled coil</keyword>
<reference evidence="26" key="1">
    <citation type="submission" date="2017-01" db="EMBL/GenBank/DDBJ databases">
        <authorList>
            <person name="Varghese N."/>
            <person name="Submissions S."/>
        </authorList>
    </citation>
    <scope>NUCLEOTIDE SEQUENCE [LARGE SCALE GENOMIC DNA]</scope>
    <source>
        <strain evidence="26">CGMCC 1.7737</strain>
    </source>
</reference>
<dbReference type="SUPFAM" id="SSF47831">
    <property type="entry name" value="Enzyme I of the PEP:sugar phosphotransferase system HPr-binding (sub)domain"/>
    <property type="match status" value="1"/>
</dbReference>
<dbReference type="Gene3D" id="1.10.274.10">
    <property type="entry name" value="PtsI, HPr-binding domain"/>
    <property type="match status" value="1"/>
</dbReference>
<evidence type="ECO:0000256" key="21">
    <source>
        <dbReference type="SAM" id="MobiDB-lite"/>
    </source>
</evidence>
<evidence type="ECO:0000259" key="23">
    <source>
        <dbReference type="Pfam" id="PF02896"/>
    </source>
</evidence>
<dbReference type="Pfam" id="PF00391">
    <property type="entry name" value="PEP-utilizers"/>
    <property type="match status" value="1"/>
</dbReference>
<dbReference type="EC" id="2.7.3.9" evidence="6"/>
<dbReference type="EMBL" id="FTNO01000005">
    <property type="protein sequence ID" value="SIR82083.1"/>
    <property type="molecule type" value="Genomic_DNA"/>
</dbReference>
<feature type="binding site" evidence="19">
    <location>
        <position position="425"/>
    </location>
    <ligand>
        <name>Mg(2+)</name>
        <dbReference type="ChEBI" id="CHEBI:18420"/>
    </ligand>
</feature>
<keyword evidence="26" id="KW-1185">Reference proteome</keyword>
<dbReference type="Pfam" id="PF05524">
    <property type="entry name" value="PEP-utilisers_N"/>
    <property type="match status" value="1"/>
</dbReference>
<keyword evidence="9" id="KW-0963">Cytoplasm</keyword>
<comment type="catalytic activity">
    <reaction evidence="1">
        <text>L-histidyl-[protein] + phosphoenolpyruvate = N(pros)-phospho-L-histidyl-[protein] + pyruvate</text>
        <dbReference type="Rhea" id="RHEA:23880"/>
        <dbReference type="Rhea" id="RHEA-COMP:9745"/>
        <dbReference type="Rhea" id="RHEA-COMP:9746"/>
        <dbReference type="ChEBI" id="CHEBI:15361"/>
        <dbReference type="ChEBI" id="CHEBI:29979"/>
        <dbReference type="ChEBI" id="CHEBI:58702"/>
        <dbReference type="ChEBI" id="CHEBI:64837"/>
        <dbReference type="EC" id="2.7.3.9"/>
    </reaction>
</comment>
<dbReference type="InterPro" id="IPR023151">
    <property type="entry name" value="PEP_util_CS"/>
</dbReference>
<feature type="region of interest" description="Disordered" evidence="21">
    <location>
        <begin position="529"/>
        <end position="548"/>
    </location>
</feature>
<evidence type="ECO:0000256" key="1">
    <source>
        <dbReference type="ARBA" id="ARBA00000683"/>
    </source>
</evidence>
<feature type="active site" description="Proton donor" evidence="17">
    <location>
        <position position="496"/>
    </location>
</feature>
<feature type="coiled-coil region" evidence="20">
    <location>
        <begin position="46"/>
        <end position="77"/>
    </location>
</feature>
<evidence type="ECO:0000256" key="20">
    <source>
        <dbReference type="SAM" id="Coils"/>
    </source>
</evidence>
<gene>
    <name evidence="25" type="ORF">SAMN05421858_3953</name>
</gene>
<sequence>MSAESVELSGVGVTPRTGFGHVIWYRGKVDLSDLPDPKTVDTDAELERFESACERAHEELDAERERARERVGDDEAEIFDAHKAFLDDPAISGGVETAIENGIPAPHAVRQAFEDPIAKFEGLEGRTAERADDLRDVRDRLLRILTDRDRTDLSDLPDDTILLAERLGPSDTAQLDPETVAGFATVFGGRTSHAAIFARSLGIPAVVGVGDELAQVAEGRPVLVDGTDGLVVIDPDDSARERATEEESEIITDHVTTQDGSEIEVASNVGTLAELDPADEAGADGIGLFRTEFLFLDRESPPDEDEQYEAYVEALSTFPDERVIVRTLDIGGDKPIPYLDTPNEDNPFLGERGIRRSLGTDADLFETQLRALLRAGTEGNLAVMFPLVSHVEELDSALARVEQVAEALDEDGIDYEIPELGVMIETPGSVFMAASLAERVDFLSIGTNDLTQYVMAVSRENEQVADLHDPLHPPVLRAIRRTVSAGHDGGAWVGMCGEMAGDPDLTELLVGLGLDELSMSAVTIPEVKSNVEKTDSEDARERSERVLEAETRTEIRRLLSGDTNESGE</sequence>
<evidence type="ECO:0000256" key="8">
    <source>
        <dbReference type="ARBA" id="ARBA00022448"/>
    </source>
</evidence>
<keyword evidence="12" id="KW-0598">Phosphotransferase system</keyword>
<keyword evidence="11 25" id="KW-0808">Transferase</keyword>
<evidence type="ECO:0000256" key="19">
    <source>
        <dbReference type="PIRSR" id="PIRSR000732-3"/>
    </source>
</evidence>
<dbReference type="InterPro" id="IPR006318">
    <property type="entry name" value="PTS_EI-like"/>
</dbReference>
<evidence type="ECO:0000256" key="7">
    <source>
        <dbReference type="ARBA" id="ARBA00016544"/>
    </source>
</evidence>
<dbReference type="GO" id="GO:0008965">
    <property type="term" value="F:phosphoenolpyruvate-protein phosphotransferase activity"/>
    <property type="evidence" value="ECO:0007669"/>
    <property type="project" value="UniProtKB-EC"/>
</dbReference>
<dbReference type="AlphaFoldDB" id="A0A1N7E1Z6"/>
<keyword evidence="8" id="KW-0813">Transport</keyword>
<evidence type="ECO:0000256" key="18">
    <source>
        <dbReference type="PIRSR" id="PIRSR000732-2"/>
    </source>
</evidence>
<feature type="domain" description="Phosphotransferase system enzyme I N-terminal" evidence="24">
    <location>
        <begin position="10"/>
        <end position="130"/>
    </location>
</feature>
<evidence type="ECO:0000313" key="25">
    <source>
        <dbReference type="EMBL" id="SIR82083.1"/>
    </source>
</evidence>
<dbReference type="InterPro" id="IPR036618">
    <property type="entry name" value="PtsI_HPr-bd_sf"/>
</dbReference>
<name>A0A1N7E1Z6_9EURY</name>
<dbReference type="InterPro" id="IPR024692">
    <property type="entry name" value="PTS_EI"/>
</dbReference>
<evidence type="ECO:0000256" key="13">
    <source>
        <dbReference type="ARBA" id="ARBA00022723"/>
    </source>
</evidence>
<dbReference type="Gene3D" id="3.50.30.10">
    <property type="entry name" value="Phosphohistidine domain"/>
    <property type="match status" value="1"/>
</dbReference>
<feature type="active site" description="Tele-phosphohistidine intermediate" evidence="17">
    <location>
        <position position="193"/>
    </location>
</feature>
<protein>
    <recommendedName>
        <fullName evidence="7">Phosphoenolpyruvate-protein phosphotransferase</fullName>
        <ecNumber evidence="6">2.7.3.9</ecNumber>
    </recommendedName>
    <alternativeName>
        <fullName evidence="16">Phosphotransferase system, enzyme I</fullName>
    </alternativeName>
</protein>
<dbReference type="SUPFAM" id="SSF51621">
    <property type="entry name" value="Phosphoenolpyruvate/pyruvate domain"/>
    <property type="match status" value="1"/>
</dbReference>
<evidence type="ECO:0000256" key="15">
    <source>
        <dbReference type="ARBA" id="ARBA00022842"/>
    </source>
</evidence>
<feature type="domain" description="PEP-utilising enzyme mobile" evidence="22">
    <location>
        <begin position="157"/>
        <end position="229"/>
    </location>
</feature>
<dbReference type="Proteomes" id="UP000186914">
    <property type="component" value="Unassembled WGS sequence"/>
</dbReference>
<dbReference type="PANTHER" id="PTHR46244">
    <property type="entry name" value="PHOSPHOENOLPYRUVATE-PROTEIN PHOSPHOTRANSFERASE"/>
    <property type="match status" value="1"/>
</dbReference>
<evidence type="ECO:0000256" key="9">
    <source>
        <dbReference type="ARBA" id="ARBA00022490"/>
    </source>
</evidence>
<dbReference type="InterPro" id="IPR015813">
    <property type="entry name" value="Pyrv/PenolPyrv_kinase-like_dom"/>
</dbReference>
<keyword evidence="10" id="KW-0762">Sugar transport</keyword>
<evidence type="ECO:0000256" key="11">
    <source>
        <dbReference type="ARBA" id="ARBA00022679"/>
    </source>
</evidence>
<dbReference type="NCBIfam" id="TIGR01417">
    <property type="entry name" value="PTS_I_fam"/>
    <property type="match status" value="1"/>
</dbReference>
<evidence type="ECO:0000256" key="2">
    <source>
        <dbReference type="ARBA" id="ARBA00001946"/>
    </source>
</evidence>
<evidence type="ECO:0000256" key="10">
    <source>
        <dbReference type="ARBA" id="ARBA00022597"/>
    </source>
</evidence>
<evidence type="ECO:0000259" key="24">
    <source>
        <dbReference type="Pfam" id="PF05524"/>
    </source>
</evidence>
<dbReference type="InterPro" id="IPR040442">
    <property type="entry name" value="Pyrv_kinase-like_dom_sf"/>
</dbReference>
<accession>A0A1N7E1Z6</accession>
<dbReference type="InterPro" id="IPR008731">
    <property type="entry name" value="PTS_EIN"/>
</dbReference>
<evidence type="ECO:0000256" key="4">
    <source>
        <dbReference type="ARBA" id="ARBA00004496"/>
    </source>
</evidence>
<dbReference type="SUPFAM" id="SSF52009">
    <property type="entry name" value="Phosphohistidine domain"/>
    <property type="match status" value="1"/>
</dbReference>
<evidence type="ECO:0000256" key="6">
    <source>
        <dbReference type="ARBA" id="ARBA00012232"/>
    </source>
</evidence>
<feature type="binding site" evidence="18">
    <location>
        <position position="326"/>
    </location>
    <ligand>
        <name>phosphoenolpyruvate</name>
        <dbReference type="ChEBI" id="CHEBI:58702"/>
    </ligand>
</feature>
<dbReference type="PANTHER" id="PTHR46244:SF3">
    <property type="entry name" value="PHOSPHOENOLPYRUVATE-PROTEIN PHOSPHOTRANSFERASE"/>
    <property type="match status" value="1"/>
</dbReference>
<comment type="function">
    <text evidence="3">General (non sugar-specific) component of the phosphoenolpyruvate-dependent sugar phosphotransferase system (sugar PTS). This major carbohydrate active-transport system catalyzes the phosphorylation of incoming sugar substrates concomitantly with their translocation across the cell membrane. Enzyme I transfers the phosphoryl group from phosphoenolpyruvate (PEP) to the phosphoryl carrier protein (HPr).</text>
</comment>
<dbReference type="RefSeq" id="WP_076431826.1">
    <property type="nucleotide sequence ID" value="NZ_FTNO01000005.1"/>
</dbReference>
<proteinExistence type="inferred from homology"/>
<evidence type="ECO:0000256" key="17">
    <source>
        <dbReference type="PIRSR" id="PIRSR000732-1"/>
    </source>
</evidence>
<dbReference type="InterPro" id="IPR050499">
    <property type="entry name" value="PEP-utilizing_PTS_enzyme"/>
</dbReference>
<evidence type="ECO:0000256" key="12">
    <source>
        <dbReference type="ARBA" id="ARBA00022683"/>
    </source>
</evidence>
<dbReference type="InterPro" id="IPR008279">
    <property type="entry name" value="PEP-util_enz_mobile_dom"/>
</dbReference>
<comment type="cofactor">
    <cofactor evidence="2 19">
        <name>Mg(2+)</name>
        <dbReference type="ChEBI" id="CHEBI:18420"/>
    </cofactor>
</comment>
<dbReference type="InterPro" id="IPR036637">
    <property type="entry name" value="Phosphohistidine_dom_sf"/>
</dbReference>
<evidence type="ECO:0000256" key="5">
    <source>
        <dbReference type="ARBA" id="ARBA00007837"/>
    </source>
</evidence>
<dbReference type="GO" id="GO:0016301">
    <property type="term" value="F:kinase activity"/>
    <property type="evidence" value="ECO:0007669"/>
    <property type="project" value="UniProtKB-KW"/>
</dbReference>
<dbReference type="InterPro" id="IPR000121">
    <property type="entry name" value="PEP_util_C"/>
</dbReference>
<comment type="similarity">
    <text evidence="5">Belongs to the PEP-utilizing enzyme family.</text>
</comment>
<feature type="domain" description="PEP-utilising enzyme C-terminal" evidence="23">
    <location>
        <begin position="249"/>
        <end position="535"/>
    </location>
</feature>
<comment type="subcellular location">
    <subcellularLocation>
        <location evidence="4">Cytoplasm</location>
    </subcellularLocation>
</comment>
<dbReference type="Gene3D" id="3.20.20.60">
    <property type="entry name" value="Phosphoenolpyruvate-binding domains"/>
    <property type="match status" value="1"/>
</dbReference>
<feature type="binding site" evidence="18">
    <location>
        <begin position="448"/>
        <end position="449"/>
    </location>
    <ligand>
        <name>phosphoenolpyruvate</name>
        <dbReference type="ChEBI" id="CHEBI:58702"/>
    </ligand>
</feature>
<feature type="binding site" evidence="18">
    <location>
        <position position="290"/>
    </location>
    <ligand>
        <name>phosphoenolpyruvate</name>
        <dbReference type="ChEBI" id="CHEBI:58702"/>
    </ligand>
</feature>
<dbReference type="GO" id="GO:0046872">
    <property type="term" value="F:metal ion binding"/>
    <property type="evidence" value="ECO:0007669"/>
    <property type="project" value="UniProtKB-KW"/>
</dbReference>
<keyword evidence="14" id="KW-0418">Kinase</keyword>
<feature type="binding site" evidence="18">
    <location>
        <position position="459"/>
    </location>
    <ligand>
        <name>phosphoenolpyruvate</name>
        <dbReference type="ChEBI" id="CHEBI:58702"/>
    </ligand>
</feature>
<dbReference type="PRINTS" id="PR01736">
    <property type="entry name" value="PHPHTRNFRASE"/>
</dbReference>
<organism evidence="25 26">
    <name type="scientific">Haladaptatus litoreus</name>
    <dbReference type="NCBI Taxonomy" id="553468"/>
    <lineage>
        <taxon>Archaea</taxon>
        <taxon>Methanobacteriati</taxon>
        <taxon>Methanobacteriota</taxon>
        <taxon>Stenosarchaea group</taxon>
        <taxon>Halobacteria</taxon>
        <taxon>Halobacteriales</taxon>
        <taxon>Haladaptataceae</taxon>
        <taxon>Haladaptatus</taxon>
    </lineage>
</organism>